<accession>A0ABN8HQC3</accession>
<proteinExistence type="predicted"/>
<reference evidence="1 2" key="1">
    <citation type="submission" date="2022-03" db="EMBL/GenBank/DDBJ databases">
        <authorList>
            <person name="Koch H."/>
        </authorList>
    </citation>
    <scope>NUCLEOTIDE SEQUENCE [LARGE SCALE GENOMIC DNA]</scope>
    <source>
        <strain evidence="1 2">G1</strain>
    </source>
</reference>
<evidence type="ECO:0000313" key="2">
    <source>
        <dbReference type="Proteomes" id="UP001295463"/>
    </source>
</evidence>
<keyword evidence="2" id="KW-1185">Reference proteome</keyword>
<name>A0ABN8HQC3_9BACT</name>
<dbReference type="Proteomes" id="UP001295463">
    <property type="component" value="Chromosome"/>
</dbReference>
<gene>
    <name evidence="1" type="ORF">GEAMG1_2347</name>
</gene>
<organism evidence="1 2">
    <name type="scientific">Trichlorobacter ammonificans</name>
    <dbReference type="NCBI Taxonomy" id="2916410"/>
    <lineage>
        <taxon>Bacteria</taxon>
        <taxon>Pseudomonadati</taxon>
        <taxon>Thermodesulfobacteriota</taxon>
        <taxon>Desulfuromonadia</taxon>
        <taxon>Geobacterales</taxon>
        <taxon>Geobacteraceae</taxon>
        <taxon>Trichlorobacter</taxon>
    </lineage>
</organism>
<sequence>MRLGEGIGDIAYLLTTTLAPGLRRQHEAALLAQYAETVRAQGVRGLSDDLMTRYRAHCCYTFEAMVVTLAIGGMMELDSNLELIRRTSIAVKDLDCFAALPLA</sequence>
<dbReference type="EMBL" id="OW150024">
    <property type="protein sequence ID" value="CAH2032183.1"/>
    <property type="molecule type" value="Genomic_DNA"/>
</dbReference>
<evidence type="ECO:0000313" key="1">
    <source>
        <dbReference type="EMBL" id="CAH2032183.1"/>
    </source>
</evidence>
<protein>
    <submittedName>
        <fullName evidence="1">Uncharacterized protein</fullName>
    </submittedName>
</protein>